<gene>
    <name evidence="2" type="ORF">RBSH_01572</name>
</gene>
<sequence>MADIHNSDGQECPSHMHGNVVDDQVDKTVSKTSFLHNPPR</sequence>
<comment type="caution">
    <text evidence="2">The sequence shown here is derived from an EMBL/GenBank/DDBJ whole genome shotgun (WGS) entry which is preliminary data.</text>
</comment>
<proteinExistence type="predicted"/>
<dbReference type="AlphaFoldDB" id="K5DJR9"/>
<dbReference type="PATRIC" id="fig|993517.3.peg.1715"/>
<evidence type="ECO:0000313" key="3">
    <source>
        <dbReference type="Proteomes" id="UP000007993"/>
    </source>
</evidence>
<reference evidence="2 3" key="1">
    <citation type="journal article" date="2013" name="Mar. Genomics">
        <title>Expression of sulfatases in Rhodopirellula baltica and the diversity of sulfatases in the genus Rhodopirellula.</title>
        <authorList>
            <person name="Wegner C.E."/>
            <person name="Richter-Heitmann T."/>
            <person name="Klindworth A."/>
            <person name="Klockow C."/>
            <person name="Richter M."/>
            <person name="Achstetter T."/>
            <person name="Glockner F.O."/>
            <person name="Harder J."/>
        </authorList>
    </citation>
    <scope>NUCLEOTIDE SEQUENCE [LARGE SCALE GENOMIC DNA]</scope>
    <source>
        <strain evidence="2 3">SH28</strain>
    </source>
</reference>
<organism evidence="2 3">
    <name type="scientific">Rhodopirellula baltica SH28</name>
    <dbReference type="NCBI Taxonomy" id="993517"/>
    <lineage>
        <taxon>Bacteria</taxon>
        <taxon>Pseudomonadati</taxon>
        <taxon>Planctomycetota</taxon>
        <taxon>Planctomycetia</taxon>
        <taxon>Pirellulales</taxon>
        <taxon>Pirellulaceae</taxon>
        <taxon>Rhodopirellula</taxon>
    </lineage>
</organism>
<feature type="compositionally biased region" description="Polar residues" evidence="1">
    <location>
        <begin position="30"/>
        <end position="40"/>
    </location>
</feature>
<evidence type="ECO:0000256" key="1">
    <source>
        <dbReference type="SAM" id="MobiDB-lite"/>
    </source>
</evidence>
<dbReference type="Proteomes" id="UP000007993">
    <property type="component" value="Unassembled WGS sequence"/>
</dbReference>
<protein>
    <submittedName>
        <fullName evidence="2">Uncharacterized protein</fullName>
    </submittedName>
</protein>
<name>K5DJR9_RHOBT</name>
<evidence type="ECO:0000313" key="2">
    <source>
        <dbReference type="EMBL" id="EKK03104.1"/>
    </source>
</evidence>
<dbReference type="EMBL" id="AMCW01000039">
    <property type="protein sequence ID" value="EKK03104.1"/>
    <property type="molecule type" value="Genomic_DNA"/>
</dbReference>
<feature type="region of interest" description="Disordered" evidence="1">
    <location>
        <begin position="1"/>
        <end position="40"/>
    </location>
</feature>
<accession>K5DJR9</accession>